<comment type="caution">
    <text evidence="2">The sequence shown here is derived from an EMBL/GenBank/DDBJ whole genome shotgun (WGS) entry which is preliminary data.</text>
</comment>
<evidence type="ECO:0008006" key="4">
    <source>
        <dbReference type="Google" id="ProtNLM"/>
    </source>
</evidence>
<dbReference type="PANTHER" id="PTHR21180">
    <property type="entry name" value="ENDONUCLEASE/EXONUCLEASE/PHOSPHATASE FAMILY DOMAIN-CONTAINING PROTEIN 1"/>
    <property type="match status" value="1"/>
</dbReference>
<evidence type="ECO:0000313" key="3">
    <source>
        <dbReference type="Proteomes" id="UP000036780"/>
    </source>
</evidence>
<protein>
    <recommendedName>
        <fullName evidence="4">Helix-hairpin-helix DNA-binding motif class 1 domain-containing protein</fullName>
    </recommendedName>
</protein>
<dbReference type="GO" id="GO:0015627">
    <property type="term" value="C:type II protein secretion system complex"/>
    <property type="evidence" value="ECO:0007669"/>
    <property type="project" value="TreeGrafter"/>
</dbReference>
<dbReference type="InterPro" id="IPR051675">
    <property type="entry name" value="Endo/Exo/Phosphatase_dom_1"/>
</dbReference>
<reference evidence="3" key="1">
    <citation type="submission" date="2015-07" db="EMBL/GenBank/DDBJ databases">
        <title>Fjat-10053 dsm26.</title>
        <authorList>
            <person name="Liu B."/>
            <person name="Wang J."/>
            <person name="Zhu Y."/>
            <person name="Liu G."/>
            <person name="Chen Q."/>
            <person name="Chen Z."/>
            <person name="Lan J."/>
            <person name="Che J."/>
            <person name="Ge C."/>
            <person name="Shi H."/>
            <person name="Pan Z."/>
            <person name="Liu X."/>
        </authorList>
    </citation>
    <scope>NUCLEOTIDE SEQUENCE [LARGE SCALE GENOMIC DNA]</scope>
    <source>
        <strain evidence="3">DSM 26</strain>
    </source>
</reference>
<feature type="transmembrane region" description="Helical" evidence="1">
    <location>
        <begin position="45"/>
        <end position="63"/>
    </location>
</feature>
<feature type="transmembrane region" description="Helical" evidence="1">
    <location>
        <begin position="75"/>
        <end position="92"/>
    </location>
</feature>
<dbReference type="OrthoDB" id="1929550at2"/>
<dbReference type="SUPFAM" id="SSF47781">
    <property type="entry name" value="RuvA domain 2-like"/>
    <property type="match status" value="1"/>
</dbReference>
<gene>
    <name evidence="2" type="ORF">AFK71_01175</name>
</gene>
<keyword evidence="1" id="KW-1133">Transmembrane helix</keyword>
<dbReference type="RefSeq" id="WP_050349746.1">
    <property type="nucleotide sequence ID" value="NZ_CP073011.1"/>
</dbReference>
<dbReference type="Proteomes" id="UP000036780">
    <property type="component" value="Unassembled WGS sequence"/>
</dbReference>
<name>A0A0L0QUL7_VIRPA</name>
<dbReference type="GeneID" id="66869137"/>
<dbReference type="Gene3D" id="1.10.150.320">
    <property type="entry name" value="Photosystem II 12 kDa extrinsic protein"/>
    <property type="match status" value="1"/>
</dbReference>
<dbReference type="AlphaFoldDB" id="A0A0L0QUL7"/>
<feature type="transmembrane region" description="Helical" evidence="1">
    <location>
        <begin position="16"/>
        <end position="38"/>
    </location>
</feature>
<keyword evidence="1" id="KW-0812">Transmembrane</keyword>
<evidence type="ECO:0000313" key="2">
    <source>
        <dbReference type="EMBL" id="KNE22279.1"/>
    </source>
</evidence>
<sequence>MAITSKGKGWELRNSIWMLWAILTLGFFNYISFYYIYFRVKQRKWLFAALVYSLIFITWIIIAEIYPEKHWMTDVSFAIFLLGWIISIVHVLKIRKEYLLRLEVKIANGQKEIQSLREQIRQEYGSTVEAGSKVAPIPQEIKEQPEDTVKMIDINTATEDEVAGVPGIGALFAKKVMEAREREGGFTSFEHFVQTLSIKPHLAEKMRPFLVFPEKPSTSSLKKSEGRIVDF</sequence>
<evidence type="ECO:0000256" key="1">
    <source>
        <dbReference type="SAM" id="Phobius"/>
    </source>
</evidence>
<dbReference type="PANTHER" id="PTHR21180:SF32">
    <property type="entry name" value="ENDONUCLEASE_EXONUCLEASE_PHOSPHATASE FAMILY DOMAIN-CONTAINING PROTEIN 1"/>
    <property type="match status" value="1"/>
</dbReference>
<dbReference type="InterPro" id="IPR010994">
    <property type="entry name" value="RuvA_2-like"/>
</dbReference>
<dbReference type="GO" id="GO:0015628">
    <property type="term" value="P:protein secretion by the type II secretion system"/>
    <property type="evidence" value="ECO:0007669"/>
    <property type="project" value="TreeGrafter"/>
</dbReference>
<keyword evidence="1" id="KW-0472">Membrane</keyword>
<accession>A0A0L0QUL7</accession>
<proteinExistence type="predicted"/>
<dbReference type="PATRIC" id="fig|1473.5.peg.3124"/>
<dbReference type="Pfam" id="PF12836">
    <property type="entry name" value="HHH_3"/>
    <property type="match status" value="1"/>
</dbReference>
<organism evidence="2 3">
    <name type="scientific">Virgibacillus pantothenticus</name>
    <dbReference type="NCBI Taxonomy" id="1473"/>
    <lineage>
        <taxon>Bacteria</taxon>
        <taxon>Bacillati</taxon>
        <taxon>Bacillota</taxon>
        <taxon>Bacilli</taxon>
        <taxon>Bacillales</taxon>
        <taxon>Bacillaceae</taxon>
        <taxon>Virgibacillus</taxon>
    </lineage>
</organism>
<dbReference type="EMBL" id="LGTO01000002">
    <property type="protein sequence ID" value="KNE22279.1"/>
    <property type="molecule type" value="Genomic_DNA"/>
</dbReference>
<keyword evidence="3" id="KW-1185">Reference proteome</keyword>